<reference evidence="1 2" key="2">
    <citation type="journal article" date="2022" name="Mol. Ecol. Resour.">
        <title>The genomes of chicory, endive, great burdock and yacon provide insights into Asteraceae paleo-polyploidization history and plant inulin production.</title>
        <authorList>
            <person name="Fan W."/>
            <person name="Wang S."/>
            <person name="Wang H."/>
            <person name="Wang A."/>
            <person name="Jiang F."/>
            <person name="Liu H."/>
            <person name="Zhao H."/>
            <person name="Xu D."/>
            <person name="Zhang Y."/>
        </authorList>
    </citation>
    <scope>NUCLEOTIDE SEQUENCE [LARGE SCALE GENOMIC DNA]</scope>
    <source>
        <strain evidence="2">cv. Niubang</strain>
    </source>
</reference>
<dbReference type="Proteomes" id="UP001055879">
    <property type="component" value="Linkage Group LG09"/>
</dbReference>
<reference evidence="2" key="1">
    <citation type="journal article" date="2022" name="Mol. Ecol. Resour.">
        <title>The genomes of chicory, endive, great burdock and yacon provide insights into Asteraceae palaeo-polyploidization history and plant inulin production.</title>
        <authorList>
            <person name="Fan W."/>
            <person name="Wang S."/>
            <person name="Wang H."/>
            <person name="Wang A."/>
            <person name="Jiang F."/>
            <person name="Liu H."/>
            <person name="Zhao H."/>
            <person name="Xu D."/>
            <person name="Zhang Y."/>
        </authorList>
    </citation>
    <scope>NUCLEOTIDE SEQUENCE [LARGE SCALE GENOMIC DNA]</scope>
    <source>
        <strain evidence="2">cv. Niubang</strain>
    </source>
</reference>
<evidence type="ECO:0000313" key="1">
    <source>
        <dbReference type="EMBL" id="KAI3703019.1"/>
    </source>
</evidence>
<gene>
    <name evidence="1" type="ORF">L6452_28773</name>
</gene>
<proteinExistence type="predicted"/>
<accession>A0ACB8ZYG7</accession>
<protein>
    <submittedName>
        <fullName evidence="1">Uncharacterized protein</fullName>
    </submittedName>
</protein>
<comment type="caution">
    <text evidence="1">The sequence shown here is derived from an EMBL/GenBank/DDBJ whole genome shotgun (WGS) entry which is preliminary data.</text>
</comment>
<name>A0ACB8ZYG7_ARCLA</name>
<organism evidence="1 2">
    <name type="scientific">Arctium lappa</name>
    <name type="common">Greater burdock</name>
    <name type="synonym">Lappa major</name>
    <dbReference type="NCBI Taxonomy" id="4217"/>
    <lineage>
        <taxon>Eukaryota</taxon>
        <taxon>Viridiplantae</taxon>
        <taxon>Streptophyta</taxon>
        <taxon>Embryophyta</taxon>
        <taxon>Tracheophyta</taxon>
        <taxon>Spermatophyta</taxon>
        <taxon>Magnoliopsida</taxon>
        <taxon>eudicotyledons</taxon>
        <taxon>Gunneridae</taxon>
        <taxon>Pentapetalae</taxon>
        <taxon>asterids</taxon>
        <taxon>campanulids</taxon>
        <taxon>Asterales</taxon>
        <taxon>Asteraceae</taxon>
        <taxon>Carduoideae</taxon>
        <taxon>Cardueae</taxon>
        <taxon>Arctiinae</taxon>
        <taxon>Arctium</taxon>
    </lineage>
</organism>
<keyword evidence="2" id="KW-1185">Reference proteome</keyword>
<dbReference type="EMBL" id="CM042055">
    <property type="protein sequence ID" value="KAI3703019.1"/>
    <property type="molecule type" value="Genomic_DNA"/>
</dbReference>
<evidence type="ECO:0000313" key="2">
    <source>
        <dbReference type="Proteomes" id="UP001055879"/>
    </source>
</evidence>
<sequence length="116" mass="13513">MTSPNRYSCANGSTMRKNGCFEMLPVSAWQVIRCLFCSLVFHGSPKNIWLGDRQMWLLVTVQNHPSSWISRTTHVSILEELHRNRTGVSNMFLWLGSNDFNNKHMFSILRFSMIFL</sequence>